<evidence type="ECO:0000256" key="1">
    <source>
        <dbReference type="ARBA" id="ARBA00008361"/>
    </source>
</evidence>
<sequence length="236" mass="27424">MENKDLAEQNEVAQEQKTSVVGSVVSESNVDTDTSIDTMPKDNTTYKLKEYWDFRFTKEQKYEWLASYQDIKDVLSQHVKKSDKILLVGCGNSQLGPEMTQDGYENVISSDFSVTVIKNMSEKFPEQKWVVSDVKNLKEFQDGEFDVVFDKATMDALVTDEGSCWNPNQKTVDDCSEMCQAVHRVLKKEGKFLQLTFQDPYFRKRYILNPEIDWKQTNYHKIDTGLGYHFFVIQKN</sequence>
<reference evidence="7" key="1">
    <citation type="journal article" date="2006" name="PLoS Biol.">
        <title>Macronuclear genome sequence of the ciliate Tetrahymena thermophila, a model eukaryote.</title>
        <authorList>
            <person name="Eisen J.A."/>
            <person name="Coyne R.S."/>
            <person name="Wu M."/>
            <person name="Wu D."/>
            <person name="Thiagarajan M."/>
            <person name="Wortman J.R."/>
            <person name="Badger J.H."/>
            <person name="Ren Q."/>
            <person name="Amedeo P."/>
            <person name="Jones K.M."/>
            <person name="Tallon L.J."/>
            <person name="Delcher A.L."/>
            <person name="Salzberg S.L."/>
            <person name="Silva J.C."/>
            <person name="Haas B.J."/>
            <person name="Majoros W.H."/>
            <person name="Farzad M."/>
            <person name="Carlton J.M."/>
            <person name="Smith R.K. Jr."/>
            <person name="Garg J."/>
            <person name="Pearlman R.E."/>
            <person name="Karrer K.M."/>
            <person name="Sun L."/>
            <person name="Manning G."/>
            <person name="Elde N.C."/>
            <person name="Turkewitz A.P."/>
            <person name="Asai D.J."/>
            <person name="Wilkes D.E."/>
            <person name="Wang Y."/>
            <person name="Cai H."/>
            <person name="Collins K."/>
            <person name="Stewart B.A."/>
            <person name="Lee S.R."/>
            <person name="Wilamowska K."/>
            <person name="Weinberg Z."/>
            <person name="Ruzzo W.L."/>
            <person name="Wloga D."/>
            <person name="Gaertig J."/>
            <person name="Frankel J."/>
            <person name="Tsao C.-C."/>
            <person name="Gorovsky M.A."/>
            <person name="Keeling P.J."/>
            <person name="Waller R.F."/>
            <person name="Patron N.J."/>
            <person name="Cherry J.M."/>
            <person name="Stover N.A."/>
            <person name="Krieger C.J."/>
            <person name="del Toro C."/>
            <person name="Ryder H.F."/>
            <person name="Williamson S.C."/>
            <person name="Barbeau R.A."/>
            <person name="Hamilton E.P."/>
            <person name="Orias E."/>
        </authorList>
    </citation>
    <scope>NUCLEOTIDE SEQUENCE [LARGE SCALE GENOMIC DNA]</scope>
    <source>
        <strain evidence="7">SB210</strain>
    </source>
</reference>
<evidence type="ECO:0000313" key="7">
    <source>
        <dbReference type="Proteomes" id="UP000009168"/>
    </source>
</evidence>
<dbReference type="InParanoid" id="I7M0P5"/>
<dbReference type="AlphaFoldDB" id="I7M0P5"/>
<evidence type="ECO:0000313" key="6">
    <source>
        <dbReference type="EMBL" id="EAR89985.1"/>
    </source>
</evidence>
<evidence type="ECO:0000256" key="4">
    <source>
        <dbReference type="SAM" id="MobiDB-lite"/>
    </source>
</evidence>
<dbReference type="RefSeq" id="XP_001010230.1">
    <property type="nucleotide sequence ID" value="XM_001010230.3"/>
</dbReference>
<dbReference type="GO" id="GO:0008757">
    <property type="term" value="F:S-adenosylmethionine-dependent methyltransferase activity"/>
    <property type="evidence" value="ECO:0007669"/>
    <property type="project" value="InterPro"/>
</dbReference>
<organism evidence="6 7">
    <name type="scientific">Tetrahymena thermophila (strain SB210)</name>
    <dbReference type="NCBI Taxonomy" id="312017"/>
    <lineage>
        <taxon>Eukaryota</taxon>
        <taxon>Sar</taxon>
        <taxon>Alveolata</taxon>
        <taxon>Ciliophora</taxon>
        <taxon>Intramacronucleata</taxon>
        <taxon>Oligohymenophorea</taxon>
        <taxon>Hymenostomatida</taxon>
        <taxon>Tetrahymenina</taxon>
        <taxon>Tetrahymenidae</taxon>
        <taxon>Tetrahymena</taxon>
    </lineage>
</organism>
<dbReference type="HOGENOM" id="CLU_065920_2_2_1"/>
<gene>
    <name evidence="6" type="ORF">TTHERM_00561790</name>
</gene>
<dbReference type="KEGG" id="tet:TTHERM_00561790"/>
<dbReference type="eggNOG" id="KOG2352">
    <property type="taxonomic scope" value="Eukaryota"/>
</dbReference>
<keyword evidence="3" id="KW-0808">Transferase</keyword>
<comment type="similarity">
    <text evidence="1">Belongs to the methyltransferase superfamily.</text>
</comment>
<dbReference type="Pfam" id="PF08241">
    <property type="entry name" value="Methyltransf_11"/>
    <property type="match status" value="1"/>
</dbReference>
<dbReference type="OMA" id="EDMWEDG"/>
<dbReference type="OrthoDB" id="411785at2759"/>
<evidence type="ECO:0000256" key="2">
    <source>
        <dbReference type="ARBA" id="ARBA00022603"/>
    </source>
</evidence>
<feature type="domain" description="Methyltransferase type 11" evidence="5">
    <location>
        <begin position="87"/>
        <end position="193"/>
    </location>
</feature>
<dbReference type="PANTHER" id="PTHR12176">
    <property type="entry name" value="SAM-DEPENDENT METHYLTRANSFERASE SUPERFAMILY PROTEIN"/>
    <property type="match status" value="1"/>
</dbReference>
<dbReference type="InterPro" id="IPR051419">
    <property type="entry name" value="Lys/N-term_MeTrsfase_sf"/>
</dbReference>
<dbReference type="InterPro" id="IPR013216">
    <property type="entry name" value="Methyltransf_11"/>
</dbReference>
<accession>I7M0P5</accession>
<evidence type="ECO:0000256" key="3">
    <source>
        <dbReference type="ARBA" id="ARBA00022679"/>
    </source>
</evidence>
<dbReference type="Proteomes" id="UP000009168">
    <property type="component" value="Unassembled WGS sequence"/>
</dbReference>
<dbReference type="Gene3D" id="3.40.50.150">
    <property type="entry name" value="Vaccinia Virus protein VP39"/>
    <property type="match status" value="1"/>
</dbReference>
<keyword evidence="2 6" id="KW-0489">Methyltransferase</keyword>
<dbReference type="CDD" id="cd02440">
    <property type="entry name" value="AdoMet_MTases"/>
    <property type="match status" value="1"/>
</dbReference>
<dbReference type="SUPFAM" id="SSF53335">
    <property type="entry name" value="S-adenosyl-L-methionine-dependent methyltransferases"/>
    <property type="match status" value="1"/>
</dbReference>
<dbReference type="InterPro" id="IPR029063">
    <property type="entry name" value="SAM-dependent_MTases_sf"/>
</dbReference>
<proteinExistence type="inferred from homology"/>
<feature type="region of interest" description="Disordered" evidence="4">
    <location>
        <begin position="1"/>
        <end position="24"/>
    </location>
</feature>
<keyword evidence="7" id="KW-1185">Reference proteome</keyword>
<evidence type="ECO:0000259" key="5">
    <source>
        <dbReference type="Pfam" id="PF08241"/>
    </source>
</evidence>
<name>I7M0P5_TETTS</name>
<dbReference type="GeneID" id="7834941"/>
<dbReference type="PANTHER" id="PTHR12176:SF80">
    <property type="entry name" value="EEF1A LYSINE METHYLTRANSFERASE 4"/>
    <property type="match status" value="1"/>
</dbReference>
<protein>
    <submittedName>
        <fullName evidence="6">S-adenosylmethionine-dependent methyltransferase</fullName>
    </submittedName>
</protein>
<dbReference type="EMBL" id="GG662808">
    <property type="protein sequence ID" value="EAR89985.1"/>
    <property type="molecule type" value="Genomic_DNA"/>
</dbReference>
<dbReference type="GO" id="GO:0032259">
    <property type="term" value="P:methylation"/>
    <property type="evidence" value="ECO:0007669"/>
    <property type="project" value="UniProtKB-KW"/>
</dbReference>